<comment type="function">
    <text evidence="3">Involved in transvection phenomena (= synapsis-dependent gene expression), where the synaptic pairing of chromosomes carrying genes with which zeste interacts influences the expression of these genes. Zeste binds to DNA and stimulates transcription from a nearby promoter.</text>
</comment>
<dbReference type="OrthoDB" id="6504371at2759"/>
<evidence type="ECO:0000313" key="7">
    <source>
        <dbReference type="Proteomes" id="UP000821853"/>
    </source>
</evidence>
<organism evidence="6 7">
    <name type="scientific">Haemaphysalis longicornis</name>
    <name type="common">Bush tick</name>
    <dbReference type="NCBI Taxonomy" id="44386"/>
    <lineage>
        <taxon>Eukaryota</taxon>
        <taxon>Metazoa</taxon>
        <taxon>Ecdysozoa</taxon>
        <taxon>Arthropoda</taxon>
        <taxon>Chelicerata</taxon>
        <taxon>Arachnida</taxon>
        <taxon>Acari</taxon>
        <taxon>Parasitiformes</taxon>
        <taxon>Ixodida</taxon>
        <taxon>Ixodoidea</taxon>
        <taxon>Ixodidae</taxon>
        <taxon>Haemaphysalinae</taxon>
        <taxon>Haemaphysalis</taxon>
    </lineage>
</organism>
<dbReference type="PANTHER" id="PTHR21411">
    <property type="entry name" value="APONTIC"/>
    <property type="match status" value="1"/>
</dbReference>
<proteinExistence type="predicted"/>
<dbReference type="Pfam" id="PF13873">
    <property type="entry name" value="Myb_DNA-bind_5"/>
    <property type="match status" value="1"/>
</dbReference>
<dbReference type="InterPro" id="IPR028002">
    <property type="entry name" value="Myb_DNA-bind_5"/>
</dbReference>
<evidence type="ECO:0000256" key="2">
    <source>
        <dbReference type="ARBA" id="ARBA00016807"/>
    </source>
</evidence>
<evidence type="ECO:0000313" key="6">
    <source>
        <dbReference type="EMBL" id="KAH9371955.1"/>
    </source>
</evidence>
<dbReference type="VEuPathDB" id="VectorBase:HLOH_062300"/>
<protein>
    <recommendedName>
        <fullName evidence="2">Regulatory protein zeste</fullName>
    </recommendedName>
</protein>
<evidence type="ECO:0000256" key="4">
    <source>
        <dbReference type="SAM" id="MobiDB-lite"/>
    </source>
</evidence>
<reference evidence="6 7" key="1">
    <citation type="journal article" date="2020" name="Cell">
        <title>Large-Scale Comparative Analyses of Tick Genomes Elucidate Their Genetic Diversity and Vector Capacities.</title>
        <authorList>
            <consortium name="Tick Genome and Microbiome Consortium (TIGMIC)"/>
            <person name="Jia N."/>
            <person name="Wang J."/>
            <person name="Shi W."/>
            <person name="Du L."/>
            <person name="Sun Y."/>
            <person name="Zhan W."/>
            <person name="Jiang J.F."/>
            <person name="Wang Q."/>
            <person name="Zhang B."/>
            <person name="Ji P."/>
            <person name="Bell-Sakyi L."/>
            <person name="Cui X.M."/>
            <person name="Yuan T.T."/>
            <person name="Jiang B.G."/>
            <person name="Yang W.F."/>
            <person name="Lam T.T."/>
            <person name="Chang Q.C."/>
            <person name="Ding S.J."/>
            <person name="Wang X.J."/>
            <person name="Zhu J.G."/>
            <person name="Ruan X.D."/>
            <person name="Zhao L."/>
            <person name="Wei J.T."/>
            <person name="Ye R.Z."/>
            <person name="Que T.C."/>
            <person name="Du C.H."/>
            <person name="Zhou Y.H."/>
            <person name="Cheng J.X."/>
            <person name="Dai P.F."/>
            <person name="Guo W.B."/>
            <person name="Han X.H."/>
            <person name="Huang E.J."/>
            <person name="Li L.F."/>
            <person name="Wei W."/>
            <person name="Gao Y.C."/>
            <person name="Liu J.Z."/>
            <person name="Shao H.Z."/>
            <person name="Wang X."/>
            <person name="Wang C.C."/>
            <person name="Yang T.C."/>
            <person name="Huo Q.B."/>
            <person name="Li W."/>
            <person name="Chen H.Y."/>
            <person name="Chen S.E."/>
            <person name="Zhou L.G."/>
            <person name="Ni X.B."/>
            <person name="Tian J.H."/>
            <person name="Sheng Y."/>
            <person name="Liu T."/>
            <person name="Pan Y.S."/>
            <person name="Xia L.Y."/>
            <person name="Li J."/>
            <person name="Zhao F."/>
            <person name="Cao W.C."/>
        </authorList>
    </citation>
    <scope>NUCLEOTIDE SEQUENCE [LARGE SCALE GENOMIC DNA]</scope>
    <source>
        <strain evidence="6">HaeL-2018</strain>
    </source>
</reference>
<comment type="subunit">
    <text evidence="1">Self-associates forming complexes of several hundred monomers.</text>
</comment>
<evidence type="ECO:0000256" key="1">
    <source>
        <dbReference type="ARBA" id="ARBA00011764"/>
    </source>
</evidence>
<sequence>MEKKKVNYTVQEKGLLMELARKYKDVIENKKTDSMSVHRKKATWRQIAQEFNSKHGRPPQDTRPAQEMVART</sequence>
<comment type="caution">
    <text evidence="6">The sequence shown here is derived from an EMBL/GenBank/DDBJ whole genome shotgun (WGS) entry which is preliminary data.</text>
</comment>
<evidence type="ECO:0000256" key="3">
    <source>
        <dbReference type="ARBA" id="ARBA00025466"/>
    </source>
</evidence>
<feature type="domain" description="Myb/SANT-like DNA-binding" evidence="5">
    <location>
        <begin position="5"/>
        <end position="57"/>
    </location>
</feature>
<dbReference type="EMBL" id="JABSTR010000005">
    <property type="protein sequence ID" value="KAH9371955.1"/>
    <property type="molecule type" value="Genomic_DNA"/>
</dbReference>
<dbReference type="PANTHER" id="PTHR21411:SF0">
    <property type="entry name" value="REGULATORY PROTEIN ZESTE"/>
    <property type="match status" value="1"/>
</dbReference>
<keyword evidence="7" id="KW-1185">Reference proteome</keyword>
<dbReference type="Proteomes" id="UP000821853">
    <property type="component" value="Chromosome 3"/>
</dbReference>
<gene>
    <name evidence="6" type="ORF">HPB48_000570</name>
</gene>
<accession>A0A9J6G9V0</accession>
<name>A0A9J6G9V0_HAELO</name>
<dbReference type="AlphaFoldDB" id="A0A9J6G9V0"/>
<feature type="region of interest" description="Disordered" evidence="4">
    <location>
        <begin position="50"/>
        <end position="72"/>
    </location>
</feature>
<evidence type="ECO:0000259" key="5">
    <source>
        <dbReference type="Pfam" id="PF13873"/>
    </source>
</evidence>